<dbReference type="PANTHER" id="PTHR30329">
    <property type="entry name" value="STATOR ELEMENT OF FLAGELLAR MOTOR COMPLEX"/>
    <property type="match status" value="1"/>
</dbReference>
<accession>A0ABV7AWQ7</accession>
<dbReference type="PRINTS" id="PR01023">
    <property type="entry name" value="NAFLGMOTY"/>
</dbReference>
<organism evidence="6 7">
    <name type="scientific">Azotobacter bryophylli</name>
    <dbReference type="NCBI Taxonomy" id="1986537"/>
    <lineage>
        <taxon>Bacteria</taxon>
        <taxon>Pseudomonadati</taxon>
        <taxon>Pseudomonadota</taxon>
        <taxon>Gammaproteobacteria</taxon>
        <taxon>Pseudomonadales</taxon>
        <taxon>Pseudomonadaceae</taxon>
        <taxon>Azotobacter</taxon>
    </lineage>
</organism>
<keyword evidence="2 3" id="KW-0472">Membrane</keyword>
<evidence type="ECO:0000259" key="5">
    <source>
        <dbReference type="PROSITE" id="PS51123"/>
    </source>
</evidence>
<dbReference type="SUPFAM" id="SSF103088">
    <property type="entry name" value="OmpA-like"/>
    <property type="match status" value="1"/>
</dbReference>
<evidence type="ECO:0000256" key="1">
    <source>
        <dbReference type="ARBA" id="ARBA00004442"/>
    </source>
</evidence>
<dbReference type="PRINTS" id="PR01021">
    <property type="entry name" value="OMPADOMAIN"/>
</dbReference>
<protein>
    <submittedName>
        <fullName evidence="6">OmpA family protein</fullName>
    </submittedName>
</protein>
<dbReference type="Gene3D" id="3.30.1330.60">
    <property type="entry name" value="OmpA-like domain"/>
    <property type="match status" value="1"/>
</dbReference>
<dbReference type="CDD" id="cd07185">
    <property type="entry name" value="OmpA_C-like"/>
    <property type="match status" value="1"/>
</dbReference>
<dbReference type="PANTHER" id="PTHR30329:SF20">
    <property type="entry name" value="EXPORTED PROTEIN"/>
    <property type="match status" value="1"/>
</dbReference>
<dbReference type="Pfam" id="PF14346">
    <property type="entry name" value="DUF4398"/>
    <property type="match status" value="1"/>
</dbReference>
<dbReference type="InterPro" id="IPR036737">
    <property type="entry name" value="OmpA-like_sf"/>
</dbReference>
<keyword evidence="4" id="KW-0732">Signal</keyword>
<dbReference type="Pfam" id="PF00691">
    <property type="entry name" value="OmpA"/>
    <property type="match status" value="1"/>
</dbReference>
<evidence type="ECO:0000256" key="2">
    <source>
        <dbReference type="ARBA" id="ARBA00023136"/>
    </source>
</evidence>
<sequence>MKQWQLNSIALLALTLLAGCSTSSSPRQALAEAKADFEAVSKPPAIQQSTEQNLHQADESLARAERLSHYWGNGREVVHYAYLSSRYSAIAREQGAQNLAGERISGLERERARLELALHESQQLGGEPKGEWLEMQLASLASSEAGRGLVVTLGDVLFDTGRADLKPAATRSLLQVASFLRVNENRAVRIEGYSDNQGDAQQNLELSRARAQSVSAMLVDLGISPQRIQVKGYGDAHPIAENASARGRALNRRVEIVVSDEKGVLGAER</sequence>
<comment type="caution">
    <text evidence="6">The sequence shown here is derived from an EMBL/GenBank/DDBJ whole genome shotgun (WGS) entry which is preliminary data.</text>
</comment>
<feature type="chain" id="PRO_5047302712" evidence="4">
    <location>
        <begin position="30"/>
        <end position="269"/>
    </location>
</feature>
<name>A0ABV7AWQ7_9GAMM</name>
<dbReference type="InterPro" id="IPR025511">
    <property type="entry name" value="DUF4398"/>
</dbReference>
<keyword evidence="7" id="KW-1185">Reference proteome</keyword>
<evidence type="ECO:0000313" key="6">
    <source>
        <dbReference type="EMBL" id="MFC2973681.1"/>
    </source>
</evidence>
<dbReference type="PROSITE" id="PS51123">
    <property type="entry name" value="OMPA_2"/>
    <property type="match status" value="1"/>
</dbReference>
<evidence type="ECO:0000256" key="3">
    <source>
        <dbReference type="PROSITE-ProRule" id="PRU00473"/>
    </source>
</evidence>
<evidence type="ECO:0000313" key="7">
    <source>
        <dbReference type="Proteomes" id="UP001595457"/>
    </source>
</evidence>
<dbReference type="InterPro" id="IPR006664">
    <property type="entry name" value="OMP_bac"/>
</dbReference>
<dbReference type="InterPro" id="IPR050330">
    <property type="entry name" value="Bact_OuterMem_StrucFunc"/>
</dbReference>
<reference evidence="7" key="1">
    <citation type="journal article" date="2019" name="Int. J. Syst. Evol. Microbiol.">
        <title>The Global Catalogue of Microorganisms (GCM) 10K type strain sequencing project: providing services to taxonomists for standard genome sequencing and annotation.</title>
        <authorList>
            <consortium name="The Broad Institute Genomics Platform"/>
            <consortium name="The Broad Institute Genome Sequencing Center for Infectious Disease"/>
            <person name="Wu L."/>
            <person name="Ma J."/>
        </authorList>
    </citation>
    <scope>NUCLEOTIDE SEQUENCE [LARGE SCALE GENOMIC DNA]</scope>
    <source>
        <strain evidence="7">KCTC 62195</strain>
    </source>
</reference>
<dbReference type="InterPro" id="IPR006665">
    <property type="entry name" value="OmpA-like"/>
</dbReference>
<evidence type="ECO:0000256" key="4">
    <source>
        <dbReference type="SAM" id="SignalP"/>
    </source>
</evidence>
<gene>
    <name evidence="6" type="ORF">ACFOJE_15870</name>
</gene>
<dbReference type="RefSeq" id="WP_377815470.1">
    <property type="nucleotide sequence ID" value="NZ_JBHRSJ010000031.1"/>
</dbReference>
<dbReference type="Proteomes" id="UP001595457">
    <property type="component" value="Unassembled WGS sequence"/>
</dbReference>
<feature type="domain" description="OmpA-like" evidence="5">
    <location>
        <begin position="145"/>
        <end position="262"/>
    </location>
</feature>
<proteinExistence type="predicted"/>
<feature type="signal peptide" evidence="4">
    <location>
        <begin position="1"/>
        <end position="29"/>
    </location>
</feature>
<dbReference type="PROSITE" id="PS51257">
    <property type="entry name" value="PROKAR_LIPOPROTEIN"/>
    <property type="match status" value="1"/>
</dbReference>
<dbReference type="EMBL" id="JBHRSJ010000031">
    <property type="protein sequence ID" value="MFC2973681.1"/>
    <property type="molecule type" value="Genomic_DNA"/>
</dbReference>
<comment type="subcellular location">
    <subcellularLocation>
        <location evidence="1">Cell outer membrane</location>
    </subcellularLocation>
</comment>